<dbReference type="Gene3D" id="1.20.120.450">
    <property type="entry name" value="dinb family like domain"/>
    <property type="match status" value="1"/>
</dbReference>
<evidence type="ECO:0000256" key="3">
    <source>
        <dbReference type="PIRSR" id="PIRSR607837-1"/>
    </source>
</evidence>
<reference evidence="4 5" key="1">
    <citation type="journal article" date="2018" name="Int. J. Syst. Bacteriol.">
        <title>Oceaniradius stylonemae gen. nov., sp. nov., isolated from a red alga, Stylonema cornu-cervi.</title>
        <authorList>
            <person name="Jeong S."/>
        </authorList>
    </citation>
    <scope>NUCLEOTIDE SEQUENCE [LARGE SCALE GENOMIC DNA]</scope>
    <source>
        <strain evidence="4 5">StC1</strain>
    </source>
</reference>
<evidence type="ECO:0000313" key="5">
    <source>
        <dbReference type="Proteomes" id="UP000246132"/>
    </source>
</evidence>
<dbReference type="SUPFAM" id="SSF109854">
    <property type="entry name" value="DinB/YfiT-like putative metalloenzymes"/>
    <property type="match status" value="1"/>
</dbReference>
<dbReference type="Pfam" id="PF05163">
    <property type="entry name" value="DinB"/>
    <property type="match status" value="1"/>
</dbReference>
<dbReference type="EMBL" id="QFWV02000002">
    <property type="protein sequence ID" value="RKF08051.1"/>
    <property type="molecule type" value="Genomic_DNA"/>
</dbReference>
<gene>
    <name evidence="4" type="ORF">DEM25_001605</name>
</gene>
<comment type="caution">
    <text evidence="4">The sequence shown here is derived from an EMBL/GenBank/DDBJ whole genome shotgun (WGS) entry which is preliminary data.</text>
</comment>
<dbReference type="InterPro" id="IPR034660">
    <property type="entry name" value="DinB/YfiT-like"/>
</dbReference>
<proteinExistence type="inferred from homology"/>
<keyword evidence="2 3" id="KW-0479">Metal-binding</keyword>
<dbReference type="OrthoDB" id="9807509at2"/>
<evidence type="ECO:0000256" key="2">
    <source>
        <dbReference type="ARBA" id="ARBA00022723"/>
    </source>
</evidence>
<feature type="binding site" evidence="3">
    <location>
        <position position="41"/>
    </location>
    <ligand>
        <name>a divalent metal cation</name>
        <dbReference type="ChEBI" id="CHEBI:60240"/>
    </ligand>
</feature>
<feature type="binding site" evidence="3">
    <location>
        <position position="128"/>
    </location>
    <ligand>
        <name>a divalent metal cation</name>
        <dbReference type="ChEBI" id="CHEBI:60240"/>
    </ligand>
</feature>
<organism evidence="4 5">
    <name type="scientific">Oceaniradius stylonematis</name>
    <dbReference type="NCBI Taxonomy" id="2184161"/>
    <lineage>
        <taxon>Bacteria</taxon>
        <taxon>Pseudomonadati</taxon>
        <taxon>Pseudomonadota</taxon>
        <taxon>Alphaproteobacteria</taxon>
        <taxon>Hyphomicrobiales</taxon>
        <taxon>Ahrensiaceae</taxon>
        <taxon>Oceaniradius</taxon>
    </lineage>
</organism>
<dbReference type="InterPro" id="IPR007837">
    <property type="entry name" value="DinB"/>
</dbReference>
<dbReference type="PANTHER" id="PTHR37302">
    <property type="entry name" value="SLR1116 PROTEIN"/>
    <property type="match status" value="1"/>
</dbReference>
<sequence>MARYNRWQNANLLAAAGTLTDEERRADRGAFFGSIHETFSHLLWGDSIWMHRFAGTPRPGGGIAESTSMVADWGAFGAERRRFDDVIADWADGLDDEWFATDLTWWSGAAGREVTRPRPALVMHFFNHQTHHRGQIHAMLTAAGAKPSDTDLFMLPG</sequence>
<name>A0A3A8AR34_9HYPH</name>
<evidence type="ECO:0000256" key="1">
    <source>
        <dbReference type="ARBA" id="ARBA00008635"/>
    </source>
</evidence>
<dbReference type="GO" id="GO:0046872">
    <property type="term" value="F:metal ion binding"/>
    <property type="evidence" value="ECO:0007669"/>
    <property type="project" value="UniProtKB-KW"/>
</dbReference>
<keyword evidence="5" id="KW-1185">Reference proteome</keyword>
<feature type="binding site" evidence="3">
    <location>
        <position position="132"/>
    </location>
    <ligand>
        <name>a divalent metal cation</name>
        <dbReference type="ChEBI" id="CHEBI:60240"/>
    </ligand>
</feature>
<protein>
    <submittedName>
        <fullName evidence="4">Damage-inducible protein DinB</fullName>
    </submittedName>
</protein>
<evidence type="ECO:0000313" key="4">
    <source>
        <dbReference type="EMBL" id="RKF08051.1"/>
    </source>
</evidence>
<accession>A0A3A8AR34</accession>
<dbReference type="PANTHER" id="PTHR37302:SF1">
    <property type="entry name" value="PROTEIN DINB"/>
    <property type="match status" value="1"/>
</dbReference>
<dbReference type="Proteomes" id="UP000246132">
    <property type="component" value="Unassembled WGS sequence"/>
</dbReference>
<comment type="similarity">
    <text evidence="1">Belongs to the DinB family.</text>
</comment>
<dbReference type="AlphaFoldDB" id="A0A3A8AR34"/>